<feature type="repeat" description="TPR" evidence="3">
    <location>
        <begin position="115"/>
        <end position="148"/>
    </location>
</feature>
<keyword evidence="1" id="KW-0677">Repeat</keyword>
<dbReference type="InterPro" id="IPR019734">
    <property type="entry name" value="TPR_rpt"/>
</dbReference>
<dbReference type="Pfam" id="PF13399">
    <property type="entry name" value="LytR_C"/>
    <property type="match status" value="1"/>
</dbReference>
<feature type="chain" id="PRO_5015402366" evidence="5">
    <location>
        <begin position="19"/>
        <end position="351"/>
    </location>
</feature>
<dbReference type="RefSeq" id="WP_107804430.1">
    <property type="nucleotide sequence ID" value="NZ_QAOI01000040.1"/>
</dbReference>
<feature type="repeat" description="TPR" evidence="3">
    <location>
        <begin position="81"/>
        <end position="114"/>
    </location>
</feature>
<evidence type="ECO:0000256" key="2">
    <source>
        <dbReference type="ARBA" id="ARBA00022803"/>
    </source>
</evidence>
<proteinExistence type="predicted"/>
<dbReference type="EMBL" id="QAOI01000040">
    <property type="protein sequence ID" value="PTQ67829.1"/>
    <property type="molecule type" value="Genomic_DNA"/>
</dbReference>
<sequence length="351" mass="39816">MFHIKQLKWILSSVLVLAACTSVQKDAALNGIEIRPVTRVSHANGSPRIMYLLGRYHQGKLDYQKAIAAYERALEVKPDYVEVHNGLGVIYSMQGKHELSLRHFDKAIELAPQETYLYNNLGYAHLIRSNFAEAIKSLSKALSLDPENKRAQWNLAIAQEKNHLDNKVIASQPNPDNSSTVVTQELSITNTDEAGDHITRFREYADSPLTSVISSSDDLDAHDKNSSLPDNKNIRLEVSNGNGITGMAKQISVFFQQHGVASVRLTNHQTYNQNKTEIYYRSENYHQAYQINQMLPVPVKLVESDQLRHDIQIKILLGQDFSREIAYFNTKELVQVSQQSIEKTIIQPERM</sequence>
<evidence type="ECO:0000256" key="4">
    <source>
        <dbReference type="SAM" id="MobiDB-lite"/>
    </source>
</evidence>
<feature type="region of interest" description="Disordered" evidence="4">
    <location>
        <begin position="214"/>
        <end position="234"/>
    </location>
</feature>
<accession>A0A2T5H8B8</accession>
<evidence type="ECO:0000313" key="8">
    <source>
        <dbReference type="Proteomes" id="UP000244128"/>
    </source>
</evidence>
<name>A0A2T5H8B8_9PROT</name>
<comment type="caution">
    <text evidence="7">The sequence shown here is derived from an EMBL/GenBank/DDBJ whole genome shotgun (WGS) entry which is preliminary data.</text>
</comment>
<dbReference type="InterPro" id="IPR051685">
    <property type="entry name" value="Ycf3/AcsC/BcsC/TPR_MFPF"/>
</dbReference>
<feature type="signal peptide" evidence="5">
    <location>
        <begin position="1"/>
        <end position="18"/>
    </location>
</feature>
<dbReference type="PANTHER" id="PTHR44943:SF8">
    <property type="entry name" value="TPR REPEAT-CONTAINING PROTEIN MJ0263"/>
    <property type="match status" value="1"/>
</dbReference>
<dbReference type="Gene3D" id="3.30.70.2390">
    <property type="match status" value="1"/>
</dbReference>
<keyword evidence="2 3" id="KW-0802">TPR repeat</keyword>
<dbReference type="Gene3D" id="1.25.40.10">
    <property type="entry name" value="Tetratricopeptide repeat domain"/>
    <property type="match status" value="1"/>
</dbReference>
<dbReference type="Proteomes" id="UP000244128">
    <property type="component" value="Unassembled WGS sequence"/>
</dbReference>
<dbReference type="PROSITE" id="PS51257">
    <property type="entry name" value="PROKAR_LIPOPROTEIN"/>
    <property type="match status" value="1"/>
</dbReference>
<dbReference type="Pfam" id="PF00515">
    <property type="entry name" value="TPR_1"/>
    <property type="match status" value="1"/>
</dbReference>
<dbReference type="SUPFAM" id="SSF48452">
    <property type="entry name" value="TPR-like"/>
    <property type="match status" value="1"/>
</dbReference>
<evidence type="ECO:0000256" key="5">
    <source>
        <dbReference type="SAM" id="SignalP"/>
    </source>
</evidence>
<dbReference type="InterPro" id="IPR011990">
    <property type="entry name" value="TPR-like_helical_dom_sf"/>
</dbReference>
<feature type="repeat" description="TPR" evidence="3">
    <location>
        <begin position="47"/>
        <end position="80"/>
    </location>
</feature>
<dbReference type="InterPro" id="IPR027381">
    <property type="entry name" value="LytR/CpsA/Psr_C"/>
</dbReference>
<dbReference type="PROSITE" id="PS50293">
    <property type="entry name" value="TPR_REGION"/>
    <property type="match status" value="1"/>
</dbReference>
<reference evidence="7 8" key="1">
    <citation type="submission" date="2018-04" db="EMBL/GenBank/DDBJ databases">
        <title>Active sludge and wastewater microbial communities from Klosterneuburg, Austria.</title>
        <authorList>
            <person name="Wagner M."/>
        </authorList>
    </citation>
    <scope>NUCLEOTIDE SEQUENCE [LARGE SCALE GENOMIC DNA]</scope>
    <source>
        <strain evidence="7 8">Nm49</strain>
    </source>
</reference>
<keyword evidence="5" id="KW-0732">Signal</keyword>
<dbReference type="PROSITE" id="PS50005">
    <property type="entry name" value="TPR"/>
    <property type="match status" value="3"/>
</dbReference>
<dbReference type="AlphaFoldDB" id="A0A2T5H8B8"/>
<feature type="domain" description="LytR/CpsA/Psr regulator C-terminal" evidence="6">
    <location>
        <begin position="234"/>
        <end position="321"/>
    </location>
</feature>
<evidence type="ECO:0000313" key="7">
    <source>
        <dbReference type="EMBL" id="PTQ67829.1"/>
    </source>
</evidence>
<dbReference type="Pfam" id="PF13414">
    <property type="entry name" value="TPR_11"/>
    <property type="match status" value="1"/>
</dbReference>
<protein>
    <submittedName>
        <fullName evidence="7">Tetratricopeptide repeat protein</fullName>
    </submittedName>
</protein>
<evidence type="ECO:0000256" key="1">
    <source>
        <dbReference type="ARBA" id="ARBA00022737"/>
    </source>
</evidence>
<gene>
    <name evidence="7" type="ORF">C8R26_14016</name>
</gene>
<evidence type="ECO:0000259" key="6">
    <source>
        <dbReference type="Pfam" id="PF13399"/>
    </source>
</evidence>
<evidence type="ECO:0000256" key="3">
    <source>
        <dbReference type="PROSITE-ProRule" id="PRU00339"/>
    </source>
</evidence>
<dbReference type="SMART" id="SM00028">
    <property type="entry name" value="TPR"/>
    <property type="match status" value="3"/>
</dbReference>
<dbReference type="PANTHER" id="PTHR44943">
    <property type="entry name" value="CELLULOSE SYNTHASE OPERON PROTEIN C"/>
    <property type="match status" value="1"/>
</dbReference>
<organism evidence="7 8">
    <name type="scientific">Nitrosomonas oligotropha</name>
    <dbReference type="NCBI Taxonomy" id="42354"/>
    <lineage>
        <taxon>Bacteria</taxon>
        <taxon>Pseudomonadati</taxon>
        <taxon>Pseudomonadota</taxon>
        <taxon>Betaproteobacteria</taxon>
        <taxon>Nitrosomonadales</taxon>
        <taxon>Nitrosomonadaceae</taxon>
        <taxon>Nitrosomonas</taxon>
    </lineage>
</organism>